<feature type="transmembrane region" description="Helical" evidence="5">
    <location>
        <begin position="170"/>
        <end position="188"/>
    </location>
</feature>
<reference evidence="7" key="1">
    <citation type="submission" date="2015-07" db="EMBL/GenBank/DDBJ databases">
        <title>Fjat-14205 dsm 2895.</title>
        <authorList>
            <person name="Liu B."/>
            <person name="Wang J."/>
            <person name="Zhu Y."/>
            <person name="Liu G."/>
            <person name="Chen Q."/>
            <person name="Chen Z."/>
            <person name="Lan J."/>
            <person name="Che J."/>
            <person name="Ge C."/>
            <person name="Shi H."/>
            <person name="Pan Z."/>
            <person name="Liu X."/>
        </authorList>
    </citation>
    <scope>NUCLEOTIDE SEQUENCE [LARGE SCALE GENOMIC DNA]</scope>
    <source>
        <strain evidence="7">DSM 25560</strain>
    </source>
</reference>
<feature type="transmembrane region" description="Helical" evidence="5">
    <location>
        <begin position="138"/>
        <end position="158"/>
    </location>
</feature>
<accession>A0ABR5K2K0</accession>
<sequence>MHWITIIFIGIAANLDNLGIGLAYGIKRTKIPISSNLTIAVMSMIVTYIAVKAGGIILEYISAHLASLLGSLLLCAIGVWTLLSKRFSKTEFLKNPEQFDEDKNHIISFRESIPLGCILCINCLASGIAIGANGISAIWTVISIGFFSIVCVGIGSHFGALMSKTFIGKYSTAISGWLIIIIGIFEIFA</sequence>
<feature type="transmembrane region" description="Helical" evidence="5">
    <location>
        <begin position="6"/>
        <end position="25"/>
    </location>
</feature>
<evidence type="ECO:0000313" key="7">
    <source>
        <dbReference type="Proteomes" id="UP000050668"/>
    </source>
</evidence>
<dbReference type="PANTHER" id="PTHR35529">
    <property type="entry name" value="MANGANESE EFFLUX PUMP MNTP-RELATED"/>
    <property type="match status" value="1"/>
</dbReference>
<comment type="caution">
    <text evidence="6">The sequence shown here is derived from an EMBL/GenBank/DDBJ whole genome shotgun (WGS) entry which is preliminary data.</text>
</comment>
<evidence type="ECO:0000256" key="5">
    <source>
        <dbReference type="SAM" id="Phobius"/>
    </source>
</evidence>
<evidence type="ECO:0000256" key="3">
    <source>
        <dbReference type="ARBA" id="ARBA00022989"/>
    </source>
</evidence>
<feature type="transmembrane region" description="Helical" evidence="5">
    <location>
        <begin position="113"/>
        <end position="132"/>
    </location>
</feature>
<evidence type="ECO:0000256" key="4">
    <source>
        <dbReference type="ARBA" id="ARBA00023136"/>
    </source>
</evidence>
<keyword evidence="1" id="KW-1003">Cell membrane</keyword>
<name>A0ABR5K2K0_9BACI</name>
<dbReference type="InterPro" id="IPR003810">
    <property type="entry name" value="Mntp/YtaF"/>
</dbReference>
<keyword evidence="2 5" id="KW-0812">Transmembrane</keyword>
<dbReference type="PANTHER" id="PTHR35529:SF2">
    <property type="entry name" value="SPORULATION PROTEIN YTAF-RELATED"/>
    <property type="match status" value="1"/>
</dbReference>
<evidence type="ECO:0000256" key="2">
    <source>
        <dbReference type="ARBA" id="ARBA00022692"/>
    </source>
</evidence>
<keyword evidence="4 5" id="KW-0472">Membrane</keyword>
<gene>
    <name evidence="6" type="ORF">AEA09_10625</name>
</gene>
<feature type="transmembrane region" description="Helical" evidence="5">
    <location>
        <begin position="64"/>
        <end position="83"/>
    </location>
</feature>
<evidence type="ECO:0000313" key="6">
    <source>
        <dbReference type="EMBL" id="KOS68956.1"/>
    </source>
</evidence>
<dbReference type="Pfam" id="PF02659">
    <property type="entry name" value="Mntp"/>
    <property type="match status" value="1"/>
</dbReference>
<evidence type="ECO:0000256" key="1">
    <source>
        <dbReference type="ARBA" id="ARBA00022475"/>
    </source>
</evidence>
<feature type="transmembrane region" description="Helical" evidence="5">
    <location>
        <begin position="37"/>
        <end position="58"/>
    </location>
</feature>
<dbReference type="Proteomes" id="UP000050668">
    <property type="component" value="Unassembled WGS sequence"/>
</dbReference>
<keyword evidence="3 5" id="KW-1133">Transmembrane helix</keyword>
<protein>
    <submittedName>
        <fullName evidence="6">Membrane protein</fullName>
    </submittedName>
</protein>
<dbReference type="EMBL" id="LGRV01000003">
    <property type="protein sequence ID" value="KOS68956.1"/>
    <property type="molecule type" value="Genomic_DNA"/>
</dbReference>
<proteinExistence type="predicted"/>
<organism evidence="6 7">
    <name type="scientific">Lysinibacillus contaminans</name>
    <dbReference type="NCBI Taxonomy" id="1293441"/>
    <lineage>
        <taxon>Bacteria</taxon>
        <taxon>Bacillati</taxon>
        <taxon>Bacillota</taxon>
        <taxon>Bacilli</taxon>
        <taxon>Bacillales</taxon>
        <taxon>Bacillaceae</taxon>
        <taxon>Lysinibacillus</taxon>
    </lineage>
</organism>
<keyword evidence="7" id="KW-1185">Reference proteome</keyword>